<evidence type="ECO:0000259" key="1">
    <source>
        <dbReference type="Pfam" id="PF01850"/>
    </source>
</evidence>
<dbReference type="AlphaFoldDB" id="I4BAV4"/>
<organism evidence="2 3">
    <name type="scientific">Turneriella parva (strain ATCC BAA-1111 / DSM 21527 / NCTC 11395 / H)</name>
    <name type="common">Leptospira parva</name>
    <dbReference type="NCBI Taxonomy" id="869212"/>
    <lineage>
        <taxon>Bacteria</taxon>
        <taxon>Pseudomonadati</taxon>
        <taxon>Spirochaetota</taxon>
        <taxon>Spirochaetia</taxon>
        <taxon>Leptospirales</taxon>
        <taxon>Leptospiraceae</taxon>
        <taxon>Turneriella</taxon>
    </lineage>
</organism>
<dbReference type="HOGENOM" id="CLU_119496_1_1_12"/>
<keyword evidence="3" id="KW-1185">Reference proteome</keyword>
<dbReference type="InterPro" id="IPR029060">
    <property type="entry name" value="PIN-like_dom_sf"/>
</dbReference>
<dbReference type="Pfam" id="PF01850">
    <property type="entry name" value="PIN"/>
    <property type="match status" value="1"/>
</dbReference>
<reference evidence="2 3" key="1">
    <citation type="submission" date="2012-06" db="EMBL/GenBank/DDBJ databases">
        <title>The complete chromosome of genome of Turneriella parva DSM 21527.</title>
        <authorList>
            <consortium name="US DOE Joint Genome Institute (JGI-PGF)"/>
            <person name="Lucas S."/>
            <person name="Han J."/>
            <person name="Lapidus A."/>
            <person name="Bruce D."/>
            <person name="Goodwin L."/>
            <person name="Pitluck S."/>
            <person name="Peters L."/>
            <person name="Kyrpides N."/>
            <person name="Mavromatis K."/>
            <person name="Ivanova N."/>
            <person name="Mikhailova N."/>
            <person name="Chertkov O."/>
            <person name="Detter J.C."/>
            <person name="Tapia R."/>
            <person name="Han C."/>
            <person name="Land M."/>
            <person name="Hauser L."/>
            <person name="Markowitz V."/>
            <person name="Cheng J.-F."/>
            <person name="Hugenholtz P."/>
            <person name="Woyke T."/>
            <person name="Wu D."/>
            <person name="Gronow S."/>
            <person name="Wellnitz S."/>
            <person name="Brambilla E."/>
            <person name="Klenk H.-P."/>
            <person name="Eisen J.A."/>
        </authorList>
    </citation>
    <scope>NUCLEOTIDE SEQUENCE [LARGE SCALE GENOMIC DNA]</scope>
    <source>
        <strain evidence="3">ATCC BAA-1111 / DSM 21527 / NCTC 11395 / H</strain>
    </source>
</reference>
<dbReference type="EMBL" id="CP002959">
    <property type="protein sequence ID" value="AFM14411.1"/>
    <property type="molecule type" value="Genomic_DNA"/>
</dbReference>
<dbReference type="CDD" id="cd09874">
    <property type="entry name" value="PIN_MT3492-like"/>
    <property type="match status" value="1"/>
</dbReference>
<evidence type="ECO:0000313" key="3">
    <source>
        <dbReference type="Proteomes" id="UP000006048"/>
    </source>
</evidence>
<proteinExistence type="predicted"/>
<dbReference type="RefSeq" id="WP_014804888.1">
    <property type="nucleotide sequence ID" value="NC_018020.1"/>
</dbReference>
<dbReference type="Proteomes" id="UP000006048">
    <property type="component" value="Chromosome"/>
</dbReference>
<evidence type="ECO:0000313" key="2">
    <source>
        <dbReference type="EMBL" id="AFM14411.1"/>
    </source>
</evidence>
<dbReference type="InterPro" id="IPR002716">
    <property type="entry name" value="PIN_dom"/>
</dbReference>
<feature type="domain" description="PIN" evidence="1">
    <location>
        <begin position="4"/>
        <end position="129"/>
    </location>
</feature>
<dbReference type="STRING" id="869212.Turpa_3777"/>
<dbReference type="KEGG" id="tpx:Turpa_3777"/>
<dbReference type="OrthoDB" id="5568064at2"/>
<gene>
    <name evidence="2" type="ordered locus">Turpa_3777</name>
</gene>
<sequence>MLVIFIDTSALVKRYIVEEGTREVLGIFEDSYDIRVSAVTKAEAISAFNFRRHRGDISKAEYARCIDSFFEDFKDFEVVPLSDTVESKVQKLAEKYGHKALDNIQLASALVMKPGKFVTSDKKLGSIAELEKLKVKKI</sequence>
<dbReference type="Gene3D" id="3.40.50.1010">
    <property type="entry name" value="5'-nuclease"/>
    <property type="match status" value="1"/>
</dbReference>
<accession>I4BAV4</accession>
<name>I4BAV4_TURPD</name>
<dbReference type="SUPFAM" id="SSF88723">
    <property type="entry name" value="PIN domain-like"/>
    <property type="match status" value="1"/>
</dbReference>
<protein>
    <submittedName>
        <fullName evidence="2">PilT protein domain protein</fullName>
    </submittedName>
</protein>